<gene>
    <name evidence="2" type="ORF">Bhyg_07168</name>
</gene>
<dbReference type="EMBL" id="WJQU01000002">
    <property type="protein sequence ID" value="KAJ6642221.1"/>
    <property type="molecule type" value="Genomic_DNA"/>
</dbReference>
<feature type="signal peptide" evidence="1">
    <location>
        <begin position="1"/>
        <end position="15"/>
    </location>
</feature>
<reference evidence="2" key="1">
    <citation type="submission" date="2022-07" db="EMBL/GenBank/DDBJ databases">
        <authorList>
            <person name="Trinca V."/>
            <person name="Uliana J.V.C."/>
            <person name="Torres T.T."/>
            <person name="Ward R.J."/>
            <person name="Monesi N."/>
        </authorList>
    </citation>
    <scope>NUCLEOTIDE SEQUENCE</scope>
    <source>
        <strain evidence="2">HSMRA1968</strain>
        <tissue evidence="2">Whole embryos</tissue>
    </source>
</reference>
<evidence type="ECO:0000313" key="3">
    <source>
        <dbReference type="Proteomes" id="UP001151699"/>
    </source>
</evidence>
<name>A0A9Q0N329_9DIPT</name>
<comment type="caution">
    <text evidence="2">The sequence shown here is derived from an EMBL/GenBank/DDBJ whole genome shotgun (WGS) entry which is preliminary data.</text>
</comment>
<keyword evidence="3" id="KW-1185">Reference proteome</keyword>
<dbReference type="Proteomes" id="UP001151699">
    <property type="component" value="Chromosome B"/>
</dbReference>
<feature type="chain" id="PRO_5040379264" evidence="1">
    <location>
        <begin position="16"/>
        <end position="240"/>
    </location>
</feature>
<sequence length="240" mass="27417">MIRLVLLMLSVCVMAYTPEACEFGSDAIQEVYDRFELFKQTKAFDPANSTIPLEKYFYNDNNGEKAIALKINGVYMLEYYKTGDDNEILTKSGQYQVRNGITLNYTRNENGEFSFDDRSNGKKFESSLRSIDADLPDDFEADYKNVLIDLNAMRKKMFDYQHGLSKEDFERVIFFEYIPFSEGGSFGQYTDKKGGILSISKDNESGAISGRLLCNQKDQKYNIVDGKVVADGEPFARVYN</sequence>
<keyword evidence="1" id="KW-0732">Signal</keyword>
<dbReference type="AlphaFoldDB" id="A0A9Q0N329"/>
<proteinExistence type="predicted"/>
<evidence type="ECO:0000313" key="2">
    <source>
        <dbReference type="EMBL" id="KAJ6642221.1"/>
    </source>
</evidence>
<accession>A0A9Q0N329</accession>
<evidence type="ECO:0000256" key="1">
    <source>
        <dbReference type="SAM" id="SignalP"/>
    </source>
</evidence>
<protein>
    <submittedName>
        <fullName evidence="2">Uncharacterized protein</fullName>
    </submittedName>
</protein>
<organism evidence="2 3">
    <name type="scientific">Pseudolycoriella hygida</name>
    <dbReference type="NCBI Taxonomy" id="35572"/>
    <lineage>
        <taxon>Eukaryota</taxon>
        <taxon>Metazoa</taxon>
        <taxon>Ecdysozoa</taxon>
        <taxon>Arthropoda</taxon>
        <taxon>Hexapoda</taxon>
        <taxon>Insecta</taxon>
        <taxon>Pterygota</taxon>
        <taxon>Neoptera</taxon>
        <taxon>Endopterygota</taxon>
        <taxon>Diptera</taxon>
        <taxon>Nematocera</taxon>
        <taxon>Sciaroidea</taxon>
        <taxon>Sciaridae</taxon>
        <taxon>Pseudolycoriella</taxon>
    </lineage>
</organism>